<dbReference type="KEGG" id="cstr:CBE89_12810"/>
<feature type="transmembrane region" description="Helical" evidence="1">
    <location>
        <begin position="446"/>
        <end position="466"/>
    </location>
</feature>
<reference evidence="2 3" key="1">
    <citation type="submission" date="2017-05" db="EMBL/GenBank/DDBJ databases">
        <title>Complete genome sequence of Corynebacterium striatum KC-Na-1 isolated from Neophocaena asiaeorientalis in Korea.</title>
        <authorList>
            <person name="Kim J.H."/>
            <person name="Lee K."/>
        </authorList>
    </citation>
    <scope>NUCLEOTIDE SEQUENCE [LARGE SCALE GENOMIC DNA]</scope>
    <source>
        <strain evidence="2 3">KC-Na-01</strain>
    </source>
</reference>
<sequence length="475" mass="48532">MNSRLAESTSHPSRTRGILLCILLILPLLAGAAIAGVTGWDPARAWSSEGTGAPSAANTDSAALSDAARAASEAQAQAGFLKSGTGQLATGTGKLKEGADGLGGGVDKLSSGSQELYDGLVQLQSGTAQLGNGATEVANGVGTAVDQIVGLKVVQGQLLQAIDGTVKDLEGNNSAEARNIKSQLADLRGQVNNFQLDQNLTDQLTRLKEGSREISNQLAVNGYGYHDGVYKAVEGAKQLNDGTKQLDAKVDEALSGVKQLDDGAKKVDGMAKQNQSKVQEVQRALPAPTGGVQDVRLLSPVVALLIAVVLTLGGACLGAFVVCSGRSPWLSLFGGVVVLAVLAEIMFFLLATGPTGEAALWVGLAAVVTSLASAGLTAALLRYFGKVGAGLAVVLSLVQIAAVGWFWKSAVATAVVGGAWKVVMGLFPLHWTTSALTVAGNGGDHMLLWTALGVLGAVSAFSLGVMKRPTENSEI</sequence>
<evidence type="ECO:0000313" key="3">
    <source>
        <dbReference type="Proteomes" id="UP000250197"/>
    </source>
</evidence>
<dbReference type="RefSeq" id="WP_086892242.1">
    <property type="nucleotide sequence ID" value="NZ_CP021252.1"/>
</dbReference>
<protein>
    <recommendedName>
        <fullName evidence="4">Phage infection protein</fullName>
    </recommendedName>
</protein>
<accession>A0A2Z2J5Z3</accession>
<dbReference type="EMBL" id="CP021252">
    <property type="protein sequence ID" value="ART22264.1"/>
    <property type="molecule type" value="Genomic_DNA"/>
</dbReference>
<proteinExistence type="predicted"/>
<evidence type="ECO:0000256" key="1">
    <source>
        <dbReference type="SAM" id="Phobius"/>
    </source>
</evidence>
<organism evidence="2 3">
    <name type="scientific">Corynebacterium striatum</name>
    <dbReference type="NCBI Taxonomy" id="43770"/>
    <lineage>
        <taxon>Bacteria</taxon>
        <taxon>Bacillati</taxon>
        <taxon>Actinomycetota</taxon>
        <taxon>Actinomycetes</taxon>
        <taxon>Mycobacteriales</taxon>
        <taxon>Corynebacteriaceae</taxon>
        <taxon>Corynebacterium</taxon>
    </lineage>
</organism>
<dbReference type="InterPro" id="IPR023908">
    <property type="entry name" value="xxxLxxG_rpt"/>
</dbReference>
<evidence type="ECO:0008006" key="4">
    <source>
        <dbReference type="Google" id="ProtNLM"/>
    </source>
</evidence>
<dbReference type="NCBIfam" id="TIGR03057">
    <property type="entry name" value="xxxLxxG_by_4"/>
    <property type="match status" value="2"/>
</dbReference>
<keyword evidence="1" id="KW-0812">Transmembrane</keyword>
<evidence type="ECO:0000313" key="2">
    <source>
        <dbReference type="EMBL" id="ART22264.1"/>
    </source>
</evidence>
<feature type="transmembrane region" description="Helical" evidence="1">
    <location>
        <begin position="358"/>
        <end position="381"/>
    </location>
</feature>
<feature type="transmembrane region" description="Helical" evidence="1">
    <location>
        <begin position="388"/>
        <end position="407"/>
    </location>
</feature>
<feature type="transmembrane region" description="Helical" evidence="1">
    <location>
        <begin position="297"/>
        <end position="322"/>
    </location>
</feature>
<dbReference type="Proteomes" id="UP000250197">
    <property type="component" value="Chromosome"/>
</dbReference>
<name>A0A2Z2J5Z3_CORST</name>
<keyword evidence="1" id="KW-0472">Membrane</keyword>
<gene>
    <name evidence="2" type="ORF">CBE89_12810</name>
</gene>
<keyword evidence="1" id="KW-1133">Transmembrane helix</keyword>
<dbReference type="AlphaFoldDB" id="A0A2Z2J5Z3"/>
<feature type="transmembrane region" description="Helical" evidence="1">
    <location>
        <begin position="329"/>
        <end position="352"/>
    </location>
</feature>
<feature type="transmembrane region" description="Helical" evidence="1">
    <location>
        <begin position="419"/>
        <end position="439"/>
    </location>
</feature>